<keyword evidence="3" id="KW-0805">Transcription regulation</keyword>
<name>A0A223NXS4_9SPHI</name>
<evidence type="ECO:0000256" key="4">
    <source>
        <dbReference type="ARBA" id="ARBA00023125"/>
    </source>
</evidence>
<accession>A0A223NXS4</accession>
<evidence type="ECO:0000313" key="8">
    <source>
        <dbReference type="EMBL" id="ASU34662.1"/>
    </source>
</evidence>
<keyword evidence="1 6" id="KW-0597">Phosphoprotein</keyword>
<dbReference type="Pfam" id="PF00072">
    <property type="entry name" value="Response_reg"/>
    <property type="match status" value="1"/>
</dbReference>
<dbReference type="CDD" id="cd00156">
    <property type="entry name" value="REC"/>
    <property type="match status" value="1"/>
</dbReference>
<dbReference type="GO" id="GO:0000976">
    <property type="term" value="F:transcription cis-regulatory region binding"/>
    <property type="evidence" value="ECO:0007669"/>
    <property type="project" value="TreeGrafter"/>
</dbReference>
<dbReference type="InterPro" id="IPR001789">
    <property type="entry name" value="Sig_transdc_resp-reg_receiver"/>
</dbReference>
<dbReference type="RefSeq" id="WP_094570987.1">
    <property type="nucleotide sequence ID" value="NZ_CP022743.1"/>
</dbReference>
<keyword evidence="9" id="KW-1185">Reference proteome</keyword>
<dbReference type="GO" id="GO:0032993">
    <property type="term" value="C:protein-DNA complex"/>
    <property type="evidence" value="ECO:0007669"/>
    <property type="project" value="TreeGrafter"/>
</dbReference>
<dbReference type="OrthoDB" id="6231665at2"/>
<dbReference type="KEGG" id="muc:MuYL_2775"/>
<evidence type="ECO:0000256" key="6">
    <source>
        <dbReference type="PROSITE-ProRule" id="PRU00169"/>
    </source>
</evidence>
<dbReference type="GO" id="GO:0005829">
    <property type="term" value="C:cytosol"/>
    <property type="evidence" value="ECO:0007669"/>
    <property type="project" value="TreeGrafter"/>
</dbReference>
<dbReference type="AlphaFoldDB" id="A0A223NXS4"/>
<dbReference type="SUPFAM" id="SSF52172">
    <property type="entry name" value="CheY-like"/>
    <property type="match status" value="1"/>
</dbReference>
<proteinExistence type="predicted"/>
<keyword evidence="2" id="KW-0902">Two-component regulatory system</keyword>
<gene>
    <name evidence="8" type="ORF">MuYL_2775</name>
</gene>
<reference evidence="8 9" key="1">
    <citation type="submission" date="2017-08" db="EMBL/GenBank/DDBJ databases">
        <title>Complete genome sequence of Mucilaginibacter sp. strain BJC16-A31.</title>
        <authorList>
            <consortium name="Henan University of Science and Technology"/>
            <person name="You X."/>
        </authorList>
    </citation>
    <scope>NUCLEOTIDE SEQUENCE [LARGE SCALE GENOMIC DNA]</scope>
    <source>
        <strain evidence="8 9">BJC16-A31</strain>
    </source>
</reference>
<dbReference type="GO" id="GO:0000156">
    <property type="term" value="F:phosphorelay response regulator activity"/>
    <property type="evidence" value="ECO:0007669"/>
    <property type="project" value="TreeGrafter"/>
</dbReference>
<dbReference type="PROSITE" id="PS50110">
    <property type="entry name" value="RESPONSE_REGULATORY"/>
    <property type="match status" value="1"/>
</dbReference>
<dbReference type="GO" id="GO:0006355">
    <property type="term" value="P:regulation of DNA-templated transcription"/>
    <property type="evidence" value="ECO:0007669"/>
    <property type="project" value="TreeGrafter"/>
</dbReference>
<feature type="modified residue" description="4-aspartylphosphate" evidence="6">
    <location>
        <position position="57"/>
    </location>
</feature>
<dbReference type="InterPro" id="IPR039420">
    <property type="entry name" value="WalR-like"/>
</dbReference>
<sequence length="212" mass="24253">MRTAFKILILEDNQSDVDLLQRELKRNGLYFVCEVVQTRESFENALDNYFPDIILSDFTLPAFDGISAFNIRQIKAPDTPFIIVSGSIGEERSVELIRDGVTDYALKDKLFSLCPKINRALADAAIRKEKKQTDTELKKQYEKLLKVAFLQSHQVRVPIANILGLYSLFNFENAEDPMNGKVLQMLKLVAEDLDKTIHEIVQNTSEIRDIIK</sequence>
<dbReference type="PANTHER" id="PTHR48111:SF1">
    <property type="entry name" value="TWO-COMPONENT RESPONSE REGULATOR ORR33"/>
    <property type="match status" value="1"/>
</dbReference>
<feature type="domain" description="Response regulatory" evidence="7">
    <location>
        <begin position="6"/>
        <end position="122"/>
    </location>
</feature>
<dbReference type="SMART" id="SM00448">
    <property type="entry name" value="REC"/>
    <property type="match status" value="1"/>
</dbReference>
<organism evidence="8 9">
    <name type="scientific">Mucilaginibacter xinganensis</name>
    <dbReference type="NCBI Taxonomy" id="1234841"/>
    <lineage>
        <taxon>Bacteria</taxon>
        <taxon>Pseudomonadati</taxon>
        <taxon>Bacteroidota</taxon>
        <taxon>Sphingobacteriia</taxon>
        <taxon>Sphingobacteriales</taxon>
        <taxon>Sphingobacteriaceae</taxon>
        <taxon>Mucilaginibacter</taxon>
    </lineage>
</organism>
<protein>
    <submittedName>
        <fullName evidence="8">DNA-binding transcriptional regulator BaeR</fullName>
    </submittedName>
</protein>
<dbReference type="Proteomes" id="UP000215002">
    <property type="component" value="Chromosome"/>
</dbReference>
<dbReference type="PANTHER" id="PTHR48111">
    <property type="entry name" value="REGULATOR OF RPOS"/>
    <property type="match status" value="1"/>
</dbReference>
<evidence type="ECO:0000256" key="1">
    <source>
        <dbReference type="ARBA" id="ARBA00022553"/>
    </source>
</evidence>
<evidence type="ECO:0000256" key="5">
    <source>
        <dbReference type="ARBA" id="ARBA00023163"/>
    </source>
</evidence>
<evidence type="ECO:0000313" key="9">
    <source>
        <dbReference type="Proteomes" id="UP000215002"/>
    </source>
</evidence>
<dbReference type="EMBL" id="CP022743">
    <property type="protein sequence ID" value="ASU34662.1"/>
    <property type="molecule type" value="Genomic_DNA"/>
</dbReference>
<evidence type="ECO:0000256" key="2">
    <source>
        <dbReference type="ARBA" id="ARBA00023012"/>
    </source>
</evidence>
<keyword evidence="5" id="KW-0804">Transcription</keyword>
<dbReference type="InterPro" id="IPR011006">
    <property type="entry name" value="CheY-like_superfamily"/>
</dbReference>
<dbReference type="Gene3D" id="3.40.50.2300">
    <property type="match status" value="1"/>
</dbReference>
<evidence type="ECO:0000259" key="7">
    <source>
        <dbReference type="PROSITE" id="PS50110"/>
    </source>
</evidence>
<evidence type="ECO:0000256" key="3">
    <source>
        <dbReference type="ARBA" id="ARBA00023015"/>
    </source>
</evidence>
<keyword evidence="4 8" id="KW-0238">DNA-binding</keyword>